<reference evidence="4" key="1">
    <citation type="submission" date="2022-07" db="EMBL/GenBank/DDBJ databases">
        <title>Phylogenomic reconstructions and comparative analyses of Kickxellomycotina fungi.</title>
        <authorList>
            <person name="Reynolds N.K."/>
            <person name="Stajich J.E."/>
            <person name="Barry K."/>
            <person name="Grigoriev I.V."/>
            <person name="Crous P."/>
            <person name="Smith M.E."/>
        </authorList>
    </citation>
    <scope>NUCLEOTIDE SEQUENCE</scope>
    <source>
        <strain evidence="4">NBRC 100468</strain>
    </source>
</reference>
<dbReference type="Gene3D" id="3.40.50.300">
    <property type="entry name" value="P-loop containing nucleotide triphosphate hydrolases"/>
    <property type="match status" value="2"/>
</dbReference>
<feature type="compositionally biased region" description="Polar residues" evidence="2">
    <location>
        <begin position="83"/>
        <end position="111"/>
    </location>
</feature>
<dbReference type="AlphaFoldDB" id="A0A9W7ZSI7"/>
<feature type="region of interest" description="Disordered" evidence="2">
    <location>
        <begin position="316"/>
        <end position="380"/>
    </location>
</feature>
<keyword evidence="1" id="KW-0547">Nucleotide-binding</keyword>
<evidence type="ECO:0000313" key="5">
    <source>
        <dbReference type="Proteomes" id="UP001150538"/>
    </source>
</evidence>
<dbReference type="OrthoDB" id="416553at2759"/>
<feature type="compositionally biased region" description="Low complexity" evidence="2">
    <location>
        <begin position="767"/>
        <end position="783"/>
    </location>
</feature>
<keyword evidence="1" id="KW-0342">GTP-binding</keyword>
<proteinExistence type="inferred from homology"/>
<dbReference type="EMBL" id="JANBPU010000133">
    <property type="protein sequence ID" value="KAJ1915725.1"/>
    <property type="molecule type" value="Genomic_DNA"/>
</dbReference>
<feature type="compositionally biased region" description="Low complexity" evidence="2">
    <location>
        <begin position="712"/>
        <end position="733"/>
    </location>
</feature>
<comment type="similarity">
    <text evidence="1">Belongs to the TRAFAC class TrmE-Era-EngA-EngB-Septin-like GTPase superfamily. Septin GTPase family.</text>
</comment>
<feature type="region of interest" description="Disordered" evidence="2">
    <location>
        <begin position="492"/>
        <end position="533"/>
    </location>
</feature>
<dbReference type="PANTHER" id="PTHR18884">
    <property type="entry name" value="SEPTIN"/>
    <property type="match status" value="1"/>
</dbReference>
<feature type="compositionally biased region" description="Polar residues" evidence="2">
    <location>
        <begin position="692"/>
        <end position="702"/>
    </location>
</feature>
<evidence type="ECO:0000256" key="2">
    <source>
        <dbReference type="SAM" id="MobiDB-lite"/>
    </source>
</evidence>
<gene>
    <name evidence="4" type="primary">CDC10_1</name>
    <name evidence="4" type="ORF">H4219_004168</name>
</gene>
<evidence type="ECO:0000256" key="1">
    <source>
        <dbReference type="RuleBase" id="RU004560"/>
    </source>
</evidence>
<name>A0A9W7ZSI7_9FUNG</name>
<organism evidence="4 5">
    <name type="scientific">Mycoemilia scoparia</name>
    <dbReference type="NCBI Taxonomy" id="417184"/>
    <lineage>
        <taxon>Eukaryota</taxon>
        <taxon>Fungi</taxon>
        <taxon>Fungi incertae sedis</taxon>
        <taxon>Zoopagomycota</taxon>
        <taxon>Kickxellomycotina</taxon>
        <taxon>Kickxellomycetes</taxon>
        <taxon>Kickxellales</taxon>
        <taxon>Kickxellaceae</taxon>
        <taxon>Mycoemilia</taxon>
    </lineage>
</organism>
<sequence>MPIYNNYTRSTHSKDMREAARTLSRYRRAPEMITIMAVGHANTGKSTYLQSFCDTFSKARLKSESLDDTPIVANNNTKDDKSSINTSGNTNNDYASFDSSSYHPSNSNNTGRGRRYTNDIDNIGGTGIKRDMHCLFDVTSPTKSLTSRTLLVKDQITGNKRHIKFIDTPGFEPDSPEKTQRIVKQIVDHIEWQYDRHLREELKVRRQRHSTVQMVHVILYFVSPPMLNADNISRRNGGGGKIRSATDLFSRDDIEVMTQLSKRANVIPVIGKSDTLSLADRKIIQNGKLFSKLAKEYPDLKLYNFNVNPDIEEPETPGGMLKPMNPTITDQSGNTNTEGNNGGANADGASVINSAVDGDDGYRYSENRNINGYDRNDDDDEEVASRLKQERMSLLDATRDPNDDLPPSLQNALLKQTPFLLVGSEHVSEYQNALLDMVEYNTTDFNLQLMRREYLDKPRGLEDSNLDPNVSDDAGSPAAAARHLGKLQMQANNGVNSRSNSPSSAASSSPRSRIPSRKFMSRSGTPGWRPKSRVIFDGHNPADVLEPNVPSDGPNMTIERNGYKENVFLGRKFAYGEIHLMNPEHADFALLRAILIDSHLQSLRDWTLEFHYENYRTYVMCQNPQISENPEAMATLSAIGMEKANRRSMRRSLSVKRPAQFQKIKDNNNQRISRMMMMASGANTGGGGGGKNQNLFYTASNNDDGKSHTSSKKQGASSAASISDNNSHSAYSNLNFSENNEEFNRQLNENYNFKHKYKQYHPVGPRSGRSSSGSADESNSGGSVRASPQTQAKSVSPKMSAAPAASEGHLFTSKKSKQAGSGKNTPLYGSPNGSSTGLNQRSFEKPKAKNLLESFTGSLLKHRNKHK</sequence>
<comment type="caution">
    <text evidence="4">The sequence shown here is derived from an EMBL/GenBank/DDBJ whole genome shotgun (WGS) entry which is preliminary data.</text>
</comment>
<keyword evidence="4" id="KW-0132">Cell division</keyword>
<dbReference type="PROSITE" id="PS51719">
    <property type="entry name" value="G_SEPTIN"/>
    <property type="match status" value="1"/>
</dbReference>
<feature type="compositionally biased region" description="Low complexity" evidence="2">
    <location>
        <begin position="496"/>
        <end position="513"/>
    </location>
</feature>
<dbReference type="InterPro" id="IPR030379">
    <property type="entry name" value="G_SEPTIN_dom"/>
</dbReference>
<dbReference type="InterPro" id="IPR027417">
    <property type="entry name" value="P-loop_NTPase"/>
</dbReference>
<keyword evidence="5" id="KW-1185">Reference proteome</keyword>
<protein>
    <submittedName>
        <fullName evidence="4">Cell division control protein</fullName>
    </submittedName>
</protein>
<evidence type="ECO:0000259" key="3">
    <source>
        <dbReference type="PROSITE" id="PS51719"/>
    </source>
</evidence>
<dbReference type="Proteomes" id="UP001150538">
    <property type="component" value="Unassembled WGS sequence"/>
</dbReference>
<feature type="domain" description="Septin-type G" evidence="3">
    <location>
        <begin position="29"/>
        <end position="622"/>
    </location>
</feature>
<keyword evidence="4" id="KW-0131">Cell cycle</keyword>
<feature type="compositionally biased region" description="Polar residues" evidence="2">
    <location>
        <begin position="831"/>
        <end position="841"/>
    </location>
</feature>
<dbReference type="GO" id="GO:0005525">
    <property type="term" value="F:GTP binding"/>
    <property type="evidence" value="ECO:0007669"/>
    <property type="project" value="UniProtKB-KW"/>
</dbReference>
<dbReference type="SUPFAM" id="SSF52540">
    <property type="entry name" value="P-loop containing nucleoside triphosphate hydrolases"/>
    <property type="match status" value="1"/>
</dbReference>
<dbReference type="Pfam" id="PF00735">
    <property type="entry name" value="Septin"/>
    <property type="match status" value="2"/>
</dbReference>
<evidence type="ECO:0000313" key="4">
    <source>
        <dbReference type="EMBL" id="KAJ1915725.1"/>
    </source>
</evidence>
<feature type="region of interest" description="Disordered" evidence="2">
    <location>
        <begin position="759"/>
        <end position="867"/>
    </location>
</feature>
<feature type="region of interest" description="Disordered" evidence="2">
    <location>
        <begin position="69"/>
        <end position="117"/>
    </location>
</feature>
<feature type="compositionally biased region" description="Low complexity" evidence="2">
    <location>
        <begin position="333"/>
        <end position="349"/>
    </location>
</feature>
<feature type="region of interest" description="Disordered" evidence="2">
    <location>
        <begin position="679"/>
        <end position="733"/>
    </location>
</feature>
<accession>A0A9W7ZSI7</accession>
<dbReference type="GO" id="GO:0051301">
    <property type="term" value="P:cell division"/>
    <property type="evidence" value="ECO:0007669"/>
    <property type="project" value="UniProtKB-KW"/>
</dbReference>